<evidence type="ECO:0000313" key="2">
    <source>
        <dbReference type="EMBL" id="QJI04705.1"/>
    </source>
</evidence>
<protein>
    <recommendedName>
        <fullName evidence="1">DUF7352 domain-containing protein</fullName>
    </recommendedName>
</protein>
<organism evidence="2">
    <name type="scientific">viral metagenome</name>
    <dbReference type="NCBI Taxonomy" id="1070528"/>
    <lineage>
        <taxon>unclassified sequences</taxon>
        <taxon>metagenomes</taxon>
        <taxon>organismal metagenomes</taxon>
    </lineage>
</organism>
<gene>
    <name evidence="2" type="ORF">MM415A00110_0026</name>
</gene>
<sequence>MHKIFKYPIPADDYLEIGLPEGAQILKVDCQFDKPYLWALVDPLAPTKVRKFRLVGTGHPISEPLENLMFHGTFQLHGGSLIFHIFEIITCQETPTIELFYTRSNINN</sequence>
<dbReference type="EMBL" id="MT145189">
    <property type="protein sequence ID" value="QJI04705.1"/>
    <property type="molecule type" value="Genomic_DNA"/>
</dbReference>
<accession>A0A6M3Y387</accession>
<dbReference type="Pfam" id="PF24043">
    <property type="entry name" value="DUF7352"/>
    <property type="match status" value="1"/>
</dbReference>
<dbReference type="InterPro" id="IPR055776">
    <property type="entry name" value="DUF7352"/>
</dbReference>
<feature type="domain" description="DUF7352" evidence="1">
    <location>
        <begin position="1"/>
        <end position="87"/>
    </location>
</feature>
<dbReference type="AlphaFoldDB" id="A0A6M3Y387"/>
<reference evidence="2" key="1">
    <citation type="submission" date="2020-03" db="EMBL/GenBank/DDBJ databases">
        <title>The deep terrestrial virosphere.</title>
        <authorList>
            <person name="Holmfeldt K."/>
            <person name="Nilsson E."/>
            <person name="Simone D."/>
            <person name="Lopez-Fernandez M."/>
            <person name="Wu X."/>
            <person name="de Brujin I."/>
            <person name="Lundin D."/>
            <person name="Andersson A."/>
            <person name="Bertilsson S."/>
            <person name="Dopson M."/>
        </authorList>
    </citation>
    <scope>NUCLEOTIDE SEQUENCE</scope>
    <source>
        <strain evidence="2">MM415A00110</strain>
    </source>
</reference>
<proteinExistence type="predicted"/>
<name>A0A6M3Y387_9ZZZZ</name>
<evidence type="ECO:0000259" key="1">
    <source>
        <dbReference type="Pfam" id="PF24043"/>
    </source>
</evidence>